<gene>
    <name evidence="1" type="ORF">LCGC14_1849620</name>
</gene>
<sequence length="57" mass="6444">MEDMTKMVNKAITPLHSKGCRCEECLMKASYTKVAKWYDHNKEAARASVSQESGPPR</sequence>
<evidence type="ECO:0000313" key="1">
    <source>
        <dbReference type="EMBL" id="KKL95937.1"/>
    </source>
</evidence>
<organism evidence="1">
    <name type="scientific">marine sediment metagenome</name>
    <dbReference type="NCBI Taxonomy" id="412755"/>
    <lineage>
        <taxon>unclassified sequences</taxon>
        <taxon>metagenomes</taxon>
        <taxon>ecological metagenomes</taxon>
    </lineage>
</organism>
<dbReference type="AlphaFoldDB" id="A0A0F9JA20"/>
<reference evidence="1" key="1">
    <citation type="journal article" date="2015" name="Nature">
        <title>Complex archaea that bridge the gap between prokaryotes and eukaryotes.</title>
        <authorList>
            <person name="Spang A."/>
            <person name="Saw J.H."/>
            <person name="Jorgensen S.L."/>
            <person name="Zaremba-Niedzwiedzka K."/>
            <person name="Martijn J."/>
            <person name="Lind A.E."/>
            <person name="van Eijk R."/>
            <person name="Schleper C."/>
            <person name="Guy L."/>
            <person name="Ettema T.J."/>
        </authorList>
    </citation>
    <scope>NUCLEOTIDE SEQUENCE</scope>
</reference>
<comment type="caution">
    <text evidence="1">The sequence shown here is derived from an EMBL/GenBank/DDBJ whole genome shotgun (WGS) entry which is preliminary data.</text>
</comment>
<name>A0A0F9JA20_9ZZZZ</name>
<protein>
    <submittedName>
        <fullName evidence="1">Uncharacterized protein</fullName>
    </submittedName>
</protein>
<proteinExistence type="predicted"/>
<accession>A0A0F9JA20</accession>
<dbReference type="EMBL" id="LAZR01018561">
    <property type="protein sequence ID" value="KKL95937.1"/>
    <property type="molecule type" value="Genomic_DNA"/>
</dbReference>